<feature type="region of interest" description="Disordered" evidence="6">
    <location>
        <begin position="4075"/>
        <end position="4097"/>
    </location>
</feature>
<dbReference type="InterPro" id="IPR000253">
    <property type="entry name" value="FHA_dom"/>
</dbReference>
<dbReference type="Gene3D" id="2.120.10.80">
    <property type="entry name" value="Kelch-type beta propeller"/>
    <property type="match status" value="2"/>
</dbReference>
<proteinExistence type="predicted"/>
<evidence type="ECO:0000259" key="7">
    <source>
        <dbReference type="PROSITE" id="PS50006"/>
    </source>
</evidence>
<dbReference type="SUPFAM" id="SSF50985">
    <property type="entry name" value="RCC1/BLIP-II"/>
    <property type="match status" value="3"/>
</dbReference>
<feature type="region of interest" description="Disordered" evidence="6">
    <location>
        <begin position="3462"/>
        <end position="3508"/>
    </location>
</feature>
<dbReference type="InterPro" id="IPR003877">
    <property type="entry name" value="SPRY_dom"/>
</dbReference>
<dbReference type="SMART" id="SM00165">
    <property type="entry name" value="UBA"/>
    <property type="match status" value="3"/>
</dbReference>
<evidence type="ECO:0000313" key="11">
    <source>
        <dbReference type="EMBL" id="TMW60609.1"/>
    </source>
</evidence>
<feature type="region of interest" description="Disordered" evidence="6">
    <location>
        <begin position="4340"/>
        <end position="4359"/>
    </location>
</feature>
<feature type="repeat" description="RCC1" evidence="4">
    <location>
        <begin position="2752"/>
        <end position="2806"/>
    </location>
</feature>
<dbReference type="PROSITE" id="PS00626">
    <property type="entry name" value="RCC1_2"/>
    <property type="match status" value="4"/>
</dbReference>
<feature type="repeat" description="RCC1" evidence="4">
    <location>
        <begin position="2861"/>
        <end position="2912"/>
    </location>
</feature>
<organism evidence="11 12">
    <name type="scientific">Pythium oligandrum</name>
    <name type="common">Mycoparasitic fungus</name>
    <dbReference type="NCBI Taxonomy" id="41045"/>
    <lineage>
        <taxon>Eukaryota</taxon>
        <taxon>Sar</taxon>
        <taxon>Stramenopiles</taxon>
        <taxon>Oomycota</taxon>
        <taxon>Peronosporomycetes</taxon>
        <taxon>Pythiales</taxon>
        <taxon>Pythiaceae</taxon>
        <taxon>Pythium</taxon>
    </lineage>
</organism>
<dbReference type="SUPFAM" id="SSF49879">
    <property type="entry name" value="SMAD/FHA domain"/>
    <property type="match status" value="1"/>
</dbReference>
<dbReference type="Gene3D" id="3.30.2160.10">
    <property type="entry name" value="Hect, E3 ligase catalytic domain"/>
    <property type="match status" value="1"/>
</dbReference>
<dbReference type="SMART" id="SM00240">
    <property type="entry name" value="FHA"/>
    <property type="match status" value="1"/>
</dbReference>
<dbReference type="OrthoDB" id="8068875at2759"/>
<dbReference type="EMBL" id="SPLM01000108">
    <property type="protein sequence ID" value="TMW60609.1"/>
    <property type="molecule type" value="Genomic_DNA"/>
</dbReference>
<feature type="domain" description="B30.2/SPRY" evidence="9">
    <location>
        <begin position="5026"/>
        <end position="5242"/>
    </location>
</feature>
<feature type="repeat" description="RCC1" evidence="4">
    <location>
        <begin position="333"/>
        <end position="384"/>
    </location>
</feature>
<dbReference type="InterPro" id="IPR009060">
    <property type="entry name" value="UBA-like_sf"/>
</dbReference>
<feature type="region of interest" description="Disordered" evidence="6">
    <location>
        <begin position="4293"/>
        <end position="4318"/>
    </location>
</feature>
<feature type="compositionally biased region" description="Basic and acidic residues" evidence="6">
    <location>
        <begin position="4303"/>
        <end position="4312"/>
    </location>
</feature>
<gene>
    <name evidence="11" type="ORF">Poli38472_000651</name>
</gene>
<dbReference type="CDD" id="cd00060">
    <property type="entry name" value="FHA"/>
    <property type="match status" value="1"/>
</dbReference>
<dbReference type="InterPro" id="IPR000408">
    <property type="entry name" value="Reg_chr_condens"/>
</dbReference>
<dbReference type="CDD" id="cd12885">
    <property type="entry name" value="SPRY_RanBP_like"/>
    <property type="match status" value="1"/>
</dbReference>
<evidence type="ECO:0000313" key="12">
    <source>
        <dbReference type="Proteomes" id="UP000794436"/>
    </source>
</evidence>
<evidence type="ECO:0000256" key="2">
    <source>
        <dbReference type="ARBA" id="ARBA00022786"/>
    </source>
</evidence>
<evidence type="ECO:0000256" key="6">
    <source>
        <dbReference type="SAM" id="MobiDB-lite"/>
    </source>
</evidence>
<feature type="region of interest" description="Disordered" evidence="6">
    <location>
        <begin position="1"/>
        <end position="31"/>
    </location>
</feature>
<name>A0A8K1CC09_PYTOL</name>
<dbReference type="GO" id="GO:0004842">
    <property type="term" value="F:ubiquitin-protein transferase activity"/>
    <property type="evidence" value="ECO:0007669"/>
    <property type="project" value="InterPro"/>
</dbReference>
<keyword evidence="12" id="KW-1185">Reference proteome</keyword>
<feature type="repeat" description="RCC1" evidence="4">
    <location>
        <begin position="648"/>
        <end position="702"/>
    </location>
</feature>
<feature type="repeat" description="RCC1" evidence="4">
    <location>
        <begin position="596"/>
        <end position="647"/>
    </location>
</feature>
<dbReference type="PROSITE" id="PS50237">
    <property type="entry name" value="HECT"/>
    <property type="match status" value="1"/>
</dbReference>
<dbReference type="InterPro" id="IPR035983">
    <property type="entry name" value="Hect_E3_ubiquitin_ligase"/>
</dbReference>
<dbReference type="CDD" id="cd11709">
    <property type="entry name" value="SPRY"/>
    <property type="match status" value="2"/>
</dbReference>
<evidence type="ECO:0000256" key="3">
    <source>
        <dbReference type="PROSITE-ProRule" id="PRU00104"/>
    </source>
</evidence>
<dbReference type="Gene3D" id="3.90.1750.10">
    <property type="entry name" value="Hect, E3 ligase catalytic domains"/>
    <property type="match status" value="1"/>
</dbReference>
<dbReference type="InterPro" id="IPR009291">
    <property type="entry name" value="Vps62"/>
</dbReference>
<dbReference type="Gene3D" id="3.30.2410.10">
    <property type="entry name" value="Hect, E3 ligase catalytic domain"/>
    <property type="match status" value="1"/>
</dbReference>
<feature type="domain" description="FHA" evidence="7">
    <location>
        <begin position="3880"/>
        <end position="3936"/>
    </location>
</feature>
<dbReference type="Gene3D" id="2.60.200.20">
    <property type="match status" value="1"/>
</dbReference>
<feature type="domain" description="UBA" evidence="8">
    <location>
        <begin position="5610"/>
        <end position="5657"/>
    </location>
</feature>
<dbReference type="Pfam" id="PF00498">
    <property type="entry name" value="FHA"/>
    <property type="match status" value="1"/>
</dbReference>
<feature type="compositionally biased region" description="Polar residues" evidence="6">
    <location>
        <begin position="4004"/>
        <end position="4019"/>
    </location>
</feature>
<dbReference type="Gene3D" id="1.10.8.10">
    <property type="entry name" value="DNA helicase RuvA subunit, C-terminal domain"/>
    <property type="match status" value="1"/>
</dbReference>
<feature type="repeat" description="RCC1" evidence="4">
    <location>
        <begin position="2807"/>
        <end position="2860"/>
    </location>
</feature>
<dbReference type="PANTHER" id="PTHR22870:SF360">
    <property type="entry name" value="ULTRAVIOLET-B RECEPTOR UVR8"/>
    <property type="match status" value="1"/>
</dbReference>
<dbReference type="SUPFAM" id="SSF117281">
    <property type="entry name" value="Kelch motif"/>
    <property type="match status" value="1"/>
</dbReference>
<dbReference type="InterPro" id="IPR015915">
    <property type="entry name" value="Kelch-typ_b-propeller"/>
</dbReference>
<dbReference type="InterPro" id="IPR013320">
    <property type="entry name" value="ConA-like_dom_sf"/>
</dbReference>
<feature type="domain" description="B30.2/SPRY" evidence="9">
    <location>
        <begin position="5393"/>
        <end position="5580"/>
    </location>
</feature>
<feature type="domain" description="HECT" evidence="10">
    <location>
        <begin position="5926"/>
        <end position="6278"/>
    </location>
</feature>
<dbReference type="PRINTS" id="PR00633">
    <property type="entry name" value="RCCNDNSATION"/>
</dbReference>
<dbReference type="Pfam" id="PF25390">
    <property type="entry name" value="WD40_RLD"/>
    <property type="match status" value="2"/>
</dbReference>
<evidence type="ECO:0000259" key="8">
    <source>
        <dbReference type="PROSITE" id="PS50030"/>
    </source>
</evidence>
<feature type="repeat" description="RCC1" evidence="4">
    <location>
        <begin position="545"/>
        <end position="595"/>
    </location>
</feature>
<accession>A0A8K1CC09</accession>
<dbReference type="CDD" id="cd14306">
    <property type="entry name" value="UBA_VP13D"/>
    <property type="match status" value="1"/>
</dbReference>
<dbReference type="Pfam" id="PF00632">
    <property type="entry name" value="HECT"/>
    <property type="match status" value="1"/>
</dbReference>
<evidence type="ECO:0000256" key="5">
    <source>
        <dbReference type="SAM" id="Coils"/>
    </source>
</evidence>
<dbReference type="Pfam" id="PF24681">
    <property type="entry name" value="Kelch_KLHDC2_KLHL20_DRC7"/>
    <property type="match status" value="1"/>
</dbReference>
<sequence>MGQQASSLAPVHPVTGSALPSGPSRPRVAAMPPQYTPLCDSIKAGDPTATVPAMTEEVKDALGKILEFGSALRYLPRDADAAGSRSVQNVEQQLQEILSAVDSPEELFQYISNLAALAPEHALDSRKDGDARPGNFDMRVTSYVKSLQQVYQLTKKERQHYEQRLQSARTQAASQRKVVPPPLPLPTQNCMTMGWDLVIHLLKATRADNPANYLQALQMIKNNLASLKPTAYADGMYLAPSASTSFNLLSECLSDLANLTTSMPSDVEAAAGASTIETLAEVALARGSLAMLLTVIFWLMKQAPSSTVNLGVTLAKLAMLKEQPLYGKCEASGELYCCGQNSYGELGIGDDIERHQLTSVSLCGWDDIRQVVSGNEMLAILTNGGVVLTCGLNKSGQCGHGHFDERVMLLRPVQALRSQKIKFIAASNGCEHMIALTDTGLAYSWGYNDRGQLGHENLTTKIHVPKLIESMKDKKVSFAAVSYHHSAVVTESGELYTFGMNDCGQLGLDHTQHVATPQLVKSLDGYEVSMVSCGLYHTVVCTAGGELFSCGKNDYGQLGLGHSRQVKVPTQVLLPNEIVCFVACGYYHSIVLTTTGHTYSFGRNDYGQLGIGTKVHQNVPNVVALSANTRMIRATCGCYHTVMLSEHGQVYVFGRNNKGQLGNRSSADSLLPVPLKVRPEKNTRRCIDIAAGFYTTSLIYERKRENEDSDALVLDQSCLVTLCGRVDIDRSGEVEGLSNFGSISTTGVALFDGKWFYEVEVVSSGLIQIGWIDNNFQGSSDQGEGVGDHSHSWSYDGNRQRRWNSGSTSYGEKWKAGDVIGCLLDLESREMTFYRNGINLGVAFTDLKCSVVDRQSGLMPGISLERGEIIRVNVGHRPFAYPPTNVGEFDAVLKAITYPATAVNIKCVEEHTNDAGPPPLEGSASVLIKNTVFVIGGSLSESAEGVSSEASNQVWAYHQDTGRWERWTDFPLGIRYHQAVALDSDHILVIGGENSSQSSRHMDLYKCSAVRGIDGSLPPWELVQGAIGAATSLPAPRAHHIAATIRVRLDTMVFLYGGKSAENETLGDIWYLSLDDFSWSRLPNSMSLDPGPRSGCDVTVIGECVYIFGGYDKEEKLHADLWRYNAFDRVWYLCHDENIAATPDSSVVSSENGVPASRSDFSPLAPEARANYSLCADYGNVWLCGGMGHAGRMLKGIWCYSITSQKWSNVDISSDDSISDGFCCGKLVVPYGVATALTQVSEQAPPSACPGRIMLFGGRVLKNGQSLVSSRVRAITPSDCARSFTSDVTKSIPTSGKSSVMLGTLRSKCTGSTIKANQQCQPEALDGSVCLLAHLDRLAGNDIPSDDTETIQSSRCPYRSLCVDPRDKTFAALHDLLHKLSVELLKLDVLNEQEDRSNEVVYVLYPLLVVVRLLKLNFFELSRCSLDPAEVGLLPESIKPGGVLHSIRELLFNIAEHNLTAQPSGEVAWYYRAVKQETAAAIYQGFSTLFPSLLDRMEVMNKLMKDDLSEGMPPSPTKKLLIPMLVPCFTAPRMLFQLMAEAPVIFTTREHGVVSESEGLRNDSLLSQIVSNCGAGKKLVDKVKEALDPGSGSGSGPNTKKLLAARLKRQDSVEAALEKSGSIESVDKAVRVAFAVLLKHSHTAYVTDALTSDGTPAEPVVDAWRSAIQLRRWIVREQQKRASEMGTAELYGTDGNMRDRQQVLYNVVCEPIIRRGEFLLSIAAAPSVSSSSSSSPFKLLPGISSATVYDLPQPVKTSPDATHGEENSTTQQAAYQLKLLMETKSMEIIEAEDERTQSDVFMFLQQSAKPKVEDTEVPDQTLEDSVKLVLQSHQIRGRDRLDGLMVFSRLLQYSESNPSCRLLIVPALSTAFKRVHRKPSDDPVIDASTTIGKVHYLENLEFAGVELVDSITSEFFSLLSSLLSIAQGHLRGVKEAFDGGVAVPNGWLHDAVREVMLAFEACSVPYRDHDWARVDRIKLLALLTELTNWGSWKATLQMDSIDDTHTDPSRGDESPIIPAGLNQRCPKIICPRSISIGTDLHQLTLAHHLSSLPNGESCKGAIAVFDNQFYHGRWYWEVSIISQSEHPLFVGVVSSDDDLNRGEGERHSGVYVFKESFSGDVQALGGVRCRVGSSIGVLLNCEGKRLEIFSDGKRICVVSIDIKDSFAQGLYAAIGIHDAEVHWNLTAPVPEKLWCNGFQFPSAVVSGCLVAAPFDGKCISWDAKSKGKQLRLTADGTTVIAGDSGVADEQFETVLANQGFDSDVIFVEFEVLSVGRNGRCDLSFSIVGSDYRALDSRPSQTLDVRVNWPENTVDWGVFGVLFDFGKGKVTVFPHSSEPLTGTIDVSSSQLKRPLYPALSILCNGSIIRADFHPRARLELPSSVVRPSCVSENSNVTASQDIQTGKLLQMQVLTCDGGEFSPSHAARNCLVDDSSVFSSTKGSNVNLVLRHEVDSPFCLSYISIRGPGPGYSSPLRHAIVFVLSSAPDLKRLQAYNNMTPEEFACLPFPVPNPQSDRSELLPVAYFVLDGSCAQIAKQLATPVMGRYIVVKLICPAAGSNIDVGYLGFCGTFDRENGPAYAESSVLSATCEECKTSPLYGVYYSPKDDDMIKVCAGCYDDYRGNLHESYFAHVDVDTDGRNDDGVALCLPRDVWQEKLSNQLGPLKRTKVLRGNTESMAASSANTRGASKIERSIAWYEDCELFSCGQNNYGELCLGHCNSTSKLEHVPFFSTKSVRDIAGGNEVLAVLMKDGTLYTCGLNKSGQCGNGTFEERVLVATPVRALSVVPIDMIAAANGCEHMLAVGADGSVYSWGYNDRGQLGLGSTISKSHTPRLVESLREKYVITCAAVSYHHSAVISSVGELLTFGMNDCGQLGLDHTQHQHTPQLVDSLSSHVITKVACGLYHTIAVTATGELYAFGKNDYGQLGLGHARNVKIPTLVRVMIGDSDEKIIDVSCGYYHTVAITEKGKLMTWGRNDYGQLGIGSKDHKNAPQYVPLPLSSRIRKTSCGCYHTLILLANGRVMVFGRNNKGQLGAGARTLPSADLPLPIPSNSLANDEVMCIAAGFYSSYILTGRSSQSCEPTEGNDTVTHAKDLPEHTNSEALYESLMKEIDRKQETDLAVKAGPIQIKKSQLYRKIPMLKLHTASWAMVRALLYQMLKMPVGDAHLELTKKKRKGVLNILTGFLLDNLKQLQAELNLDVEDLLQEVGVRLDSCMPLKNSCVGMLMFCASKNQLPATYEPRFQTLYPHFFRNQLLWVLLSCGSTDAEVCSVIAGNKEVLGEILRGIASSDLASATICIRLAMLVFPQHSVAAVNAAYRETLGTGSASSDIINALMLLVGSPSVSRPRLCNHELGVERSCTALCQSTECLKRLVPANDSSMVRAQEQVLEQSHIAIARAAEVLSLLRYLTLYPTWKIAVNASLTKAFARTDNLNEQLDAICHYYSSIQHSDDDSAAIVPTDESDQHQLNDITPSTLRKPESTSASPEIDESSSTDANGSDDKSADAEAAAAIRDKKALKTWQRAKDALDSLATLLAAVSVVGGHIETLREGVSVVVDDKEHKNSGQSGILLNLKKDTRGELSANILLGSWDHQATWAAQSLSGTSNIITGVPVKSLCPIESIPSVLNMFDGVDGIINTLSLLVLPAQDDGTLLAELEQPQNNSVQVIVGPYLQSFKKQLQWRSMKALGGLLKQMPRLVTDLIHGDTNLLSNIAQTIATENPVKNEATLGLMRVDDRLGGVHICDLLHHRWQSIKQRQVVLDTERVVDSCLDLFESDTREQVVNKLGQENALSWGLDAIQSPRKNMTTSPFFNGKTGPSAESRSGRGQNETSRGRSGQNEMPNGTWGVLHPLPQLNEAENGASTQPQAVDSVPFHLTTPIVRVGRAADSCDLIINDRSVSGRHFHLRRVRRDSEVSEDFYELQDFSKNGTIVNGVRVHGTSVRITPGSRISLILSRGGLVTYEFQVRTTVVTAHSHGLGAHASGMTRTPPPPIITSSPPHADGTVSISGQEYQQPGSTTHGAEPRSPAEIQNRGARQSTNEIRRVPAAAQGLRLITSITESDVPRALISPNPAVESPRVGGFTSPRSSILQAPGTPTVPSPTASMYCNMIPPSILSPASFQQRESSASSEAHTVRAPEAAVAGDALRIALGRESVNRESTHRNSLTFGAEPPRLKSFTDLRDSTPMDSQQALLNDLAARLRAEGFDAALEQCHEALSLMDGDAQAAYTILREQISTDMAYTREDAQSPTVQHLAELLGKDPAVCAEALRQTQNNTTSAMRLLLSPAGAEMERTLRRSLSTATRQRADRQDDRNSVASTSSDGIINVQEMMDENASYLLMESSSHQQPQRLRPGSPTKARLLDTNSASKSQLSLWIECIQGVDERVTTMSAIEIDQEETALCEVLTAVHARQLMRQIVRLFTDAEDQADNVLAAFSDPVTLRHLILFPQTSNSADDKNQKEVEEQVDSSVQRILSRMSEECFKAAGGSTVSTNLRLVENLSRLALSIDADKTWLGVSTSLPRLIHKLLDYEAHALTEDQSGLLRQTNMIHNLMVDTLLHTLSRTYVHHGSLMNWEAVMSKTRRPELVCPKGPIRLSSGIECIVVSTYDRMWSVPSPDPLLQYRHKWRKRSRTNGRSQESWLKANGDNYTTIWRPALPGGVKITSKTWFSLGDVLHVGGEIPETPVLLVSDDDGGLLLPPVGFERVDVSGKGLPKNSDNDPDFQRKQVRSLWWPIPPPGYAALGCFAGSKEDPFEPPSISSVRCIREDLVQRVESYTCMWRAEAKSFGPPTLLRALDHAADRKNQQADGHSLNLSLGSEELCVQISLWSVNSEFCGGILPVISVSGTNASGHSSSLVETATAFTINLSLEDKIVLAPITVNNVMSFVNTLIGCQQRVTRQDQSAERPVWTTVRPELSAALFALLKQVLKEKLPGGGHTAVRLVRAMITLIESGCPWRDKKGVLYCRSKIMTLQQDQEGGLMLNALLQAIVELMLAVDEQNRVARIEELTSCLDKDAKSSTMHLPYRFHFARDSHKEMLVSHSSKMAVTRHFSGEERRFLLEYHGDDTNPTALAATENSPPQNDHVSCRFEHTPELIMTLKNELKAEIVYFEVTIMGWGGTASTSSPGNGVLSFGYSPPEFPLEGLGVGLNPGDVKTYSFTPLTGKVQSPDLSADHWQWNEQVTTVAIGDIYGCGLRVDTHEVFFTKNGQLLGIAFSSVDAPWNLHPTISVNAECKLMINFGSSGAVGDRLYANKVNFAFRFNALDYDNVMSGFEWYEQLSQVYGVMKALLVHRQDKTETSEDSGVLPDEFMLSADNFLSEISEDVCIRVESGHPYDLELQEALVSIPLATSIRVKLDSQCETANSHCLQILQGGDNGESTSESEVRAFTGACGGQEVMIEGDSFVWRFPVQSNFQCRVDRVRKGPYLKLENRDTRLSLTRDKGWQTAIGVARFDSGIHIWEVRITFVTASSNIFLGIARRDVRLDSYLGKDNRGWGWIGNRALWHNGSKQRGTYGEKFKTGDVVRMTLDLKRGTLSYALNGKDLGVAFGPGGVGPKLEGTFYPGFALYNQRDSTDLIGGHRVEDGEVLPLGVNLALGGDEAYYSEDEDDAMGESDDSIPNFRMELATALTQMGFPMDWCVYALKHCEDDAEQAADFILANMHVMEALVREEAEAQSRRARHREAMAVAAAAAVEGPTIVSASESTPGDQELDQPTPAVSGEMAVDAAVPQNADKWGIAFTAVPEFSVTGRRLLAVKYGSKLRQLHASQAIFTPELDNAIVQIVNEICEARAEALLSCDPLRMAPEDFVPTEEHLRRFPQLQSVPLPQLQKRFLILRNFNCRLQNSLSFIDFSVEDERSLLARGSRALRGIIFQNVKLAWWLNILKEQQSPAAARPEIEVDRHRAREATEVSGMKDSVFAQCFDQLHSIQPSLLRGADRAFKCQFVGEFGDDFGGLYRECLAQISSELQSKVLPVLKPCPNAISLTGENREQYVPSAHLRSDARLVQMAEFLGKLIGIAIRTKTPLDLNLPAVFWKMLVHQRVTRQDIEAIHKGCFQVVDTIDNINKHGITESMFDEIIDATFTVLSSSRQEVELVPGGRAVPVQWEDRDAYARAVETYRLTEFAPVCEDIVRGIATILPAPTVSLFTWKEFATLVCGKPTVDVDLLRRRTIYGDGCQATDAHIAYFWEVLQEFTDEQKSSFLRFVWGRSRLPTHAADFTQDFKISGLPKATGRADQYLPIAHTCFFSIDLPSYSTRDVMRDKLLYAITHCQSIDADNTTVAQRAGQGLNWTAATNATTAVSSTSTVSATLAATTTAAATAAAAVSSVIAGLSASITES</sequence>
<dbReference type="InterPro" id="IPR044736">
    <property type="entry name" value="Gid1/RanBPM/SPLA_SPRY"/>
</dbReference>
<dbReference type="SMART" id="SM00119">
    <property type="entry name" value="HECTc"/>
    <property type="match status" value="1"/>
</dbReference>
<evidence type="ECO:0000256" key="1">
    <source>
        <dbReference type="ARBA" id="ARBA00022737"/>
    </source>
</evidence>
<dbReference type="Gene3D" id="2.130.10.30">
    <property type="entry name" value="Regulator of chromosome condensation 1/beta-lactamase-inhibitor protein II"/>
    <property type="match status" value="4"/>
</dbReference>
<feature type="repeat" description="RCC1" evidence="4">
    <location>
        <begin position="440"/>
        <end position="492"/>
    </location>
</feature>
<dbReference type="InterPro" id="IPR051210">
    <property type="entry name" value="Ub_ligase/GEF_domain"/>
</dbReference>
<dbReference type="Pfam" id="PF06101">
    <property type="entry name" value="Vps62"/>
    <property type="match status" value="1"/>
</dbReference>
<keyword evidence="2 3" id="KW-0833">Ubl conjugation pathway</keyword>
<feature type="active site" description="Glycyl thioester intermediate" evidence="3">
    <location>
        <position position="6241"/>
    </location>
</feature>
<feature type="compositionally biased region" description="Polar residues" evidence="6">
    <location>
        <begin position="3818"/>
        <end position="3841"/>
    </location>
</feature>
<dbReference type="PROSITE" id="PS50006">
    <property type="entry name" value="FHA_DOMAIN"/>
    <property type="match status" value="1"/>
</dbReference>
<protein>
    <submittedName>
        <fullName evidence="11">Uncharacterized protein</fullName>
    </submittedName>
</protein>
<feature type="repeat" description="RCC1" evidence="4">
    <location>
        <begin position="493"/>
        <end position="544"/>
    </location>
</feature>
<dbReference type="PROSITE" id="PS50012">
    <property type="entry name" value="RCC1_3"/>
    <property type="match status" value="13"/>
</dbReference>
<dbReference type="InterPro" id="IPR008984">
    <property type="entry name" value="SMAD_FHA_dom_sf"/>
</dbReference>
<dbReference type="SUPFAM" id="SSF56204">
    <property type="entry name" value="Hect, E3 ligase catalytic domain"/>
    <property type="match status" value="1"/>
</dbReference>
<dbReference type="PROSITE" id="PS50188">
    <property type="entry name" value="B302_SPRY"/>
    <property type="match status" value="3"/>
</dbReference>
<dbReference type="SMART" id="SM00449">
    <property type="entry name" value="SPRY"/>
    <property type="match status" value="3"/>
</dbReference>
<dbReference type="InterPro" id="IPR000569">
    <property type="entry name" value="HECT_dom"/>
</dbReference>
<evidence type="ECO:0000259" key="10">
    <source>
        <dbReference type="PROSITE" id="PS50237"/>
    </source>
</evidence>
<feature type="repeat" description="RCC1" evidence="4">
    <location>
        <begin position="2968"/>
        <end position="3019"/>
    </location>
</feature>
<dbReference type="InterPro" id="IPR058923">
    <property type="entry name" value="RCC1-like_dom"/>
</dbReference>
<feature type="repeat" description="RCC1" evidence="4">
    <location>
        <begin position="385"/>
        <end position="439"/>
    </location>
</feature>
<dbReference type="SUPFAM" id="SSF49899">
    <property type="entry name" value="Concanavalin A-like lectins/glucanases"/>
    <property type="match status" value="5"/>
</dbReference>
<keyword evidence="1" id="KW-0677">Repeat</keyword>
<dbReference type="InterPro" id="IPR041969">
    <property type="entry name" value="VP13D_UBA"/>
</dbReference>
<dbReference type="PROSITE" id="PS50030">
    <property type="entry name" value="UBA"/>
    <property type="match status" value="1"/>
</dbReference>
<dbReference type="SUPFAM" id="SSF46934">
    <property type="entry name" value="UBA-like"/>
    <property type="match status" value="1"/>
</dbReference>
<dbReference type="Pfam" id="PF00622">
    <property type="entry name" value="SPRY"/>
    <property type="match status" value="3"/>
</dbReference>
<comment type="caution">
    <text evidence="11">The sequence shown here is derived from an EMBL/GenBank/DDBJ whole genome shotgun (WGS) entry which is preliminary data.</text>
</comment>
<keyword evidence="5" id="KW-0175">Coiled coil</keyword>
<feature type="repeat" description="RCC1" evidence="4">
    <location>
        <begin position="3020"/>
        <end position="3075"/>
    </location>
</feature>
<feature type="region of interest" description="Disordered" evidence="6">
    <location>
        <begin position="3994"/>
        <end position="4041"/>
    </location>
</feature>
<feature type="repeat" description="RCC1" evidence="4">
    <location>
        <begin position="2913"/>
        <end position="2967"/>
    </location>
</feature>
<dbReference type="PANTHER" id="PTHR22870">
    <property type="entry name" value="REGULATOR OF CHROMOSOME CONDENSATION"/>
    <property type="match status" value="1"/>
</dbReference>
<feature type="coiled-coil region" evidence="5">
    <location>
        <begin position="144"/>
        <end position="171"/>
    </location>
</feature>
<evidence type="ECO:0000259" key="9">
    <source>
        <dbReference type="PROSITE" id="PS50188"/>
    </source>
</evidence>
<dbReference type="Proteomes" id="UP000794436">
    <property type="component" value="Unassembled WGS sequence"/>
</dbReference>
<dbReference type="InterPro" id="IPR043136">
    <property type="entry name" value="B30.2/SPRY_sf"/>
</dbReference>
<evidence type="ECO:0000256" key="4">
    <source>
        <dbReference type="PROSITE-ProRule" id="PRU00235"/>
    </source>
</evidence>
<feature type="compositionally biased region" description="Polar residues" evidence="6">
    <location>
        <begin position="3466"/>
        <end position="3486"/>
    </location>
</feature>
<dbReference type="Gene3D" id="2.60.120.920">
    <property type="match status" value="4"/>
</dbReference>
<dbReference type="InterPro" id="IPR009091">
    <property type="entry name" value="RCC1/BLIP-II"/>
</dbReference>
<feature type="domain" description="B30.2/SPRY" evidence="9">
    <location>
        <begin position="678"/>
        <end position="879"/>
    </location>
</feature>
<dbReference type="InterPro" id="IPR015940">
    <property type="entry name" value="UBA"/>
</dbReference>
<feature type="region of interest" description="Disordered" evidence="6">
    <location>
        <begin position="3802"/>
        <end position="3850"/>
    </location>
</feature>
<dbReference type="InterPro" id="IPR001870">
    <property type="entry name" value="B30.2/SPRY"/>
</dbReference>
<reference evidence="11" key="1">
    <citation type="submission" date="2019-03" db="EMBL/GenBank/DDBJ databases">
        <title>Long read genome sequence of the mycoparasitic Pythium oligandrum ATCC 38472 isolated from sugarbeet rhizosphere.</title>
        <authorList>
            <person name="Gaulin E."/>
        </authorList>
    </citation>
    <scope>NUCLEOTIDE SEQUENCE</scope>
    <source>
        <strain evidence="11">ATCC 38472_TT</strain>
    </source>
</reference>